<feature type="region of interest" description="Disordered" evidence="1">
    <location>
        <begin position="46"/>
        <end position="117"/>
    </location>
</feature>
<protein>
    <submittedName>
        <fullName evidence="2">Uncharacterized protein</fullName>
    </submittedName>
</protein>
<organism evidence="2 3">
    <name type="scientific">Ilumatobacter coccineus (strain NBRC 103263 / KCTC 29153 / YM16-304)</name>
    <dbReference type="NCBI Taxonomy" id="1313172"/>
    <lineage>
        <taxon>Bacteria</taxon>
        <taxon>Bacillati</taxon>
        <taxon>Actinomycetota</taxon>
        <taxon>Acidimicrobiia</taxon>
        <taxon>Acidimicrobiales</taxon>
        <taxon>Ilumatobacteraceae</taxon>
        <taxon>Ilumatobacter</taxon>
    </lineage>
</organism>
<name>A0A6C7EC10_ILUCY</name>
<dbReference type="AlphaFoldDB" id="A0A6C7EC10"/>
<feature type="compositionally biased region" description="Basic and acidic residues" evidence="1">
    <location>
        <begin position="71"/>
        <end position="97"/>
    </location>
</feature>
<evidence type="ECO:0000313" key="3">
    <source>
        <dbReference type="Proteomes" id="UP000011863"/>
    </source>
</evidence>
<keyword evidence="3" id="KW-1185">Reference proteome</keyword>
<proteinExistence type="predicted"/>
<gene>
    <name evidence="2" type="ORF">YM304_36060</name>
</gene>
<evidence type="ECO:0000313" key="2">
    <source>
        <dbReference type="EMBL" id="BAN03920.1"/>
    </source>
</evidence>
<dbReference type="EMBL" id="AP012057">
    <property type="protein sequence ID" value="BAN03920.1"/>
    <property type="molecule type" value="Genomic_DNA"/>
</dbReference>
<sequence length="296" mass="32079">MDTEGDIEARVGYNGVIFTVGGGGGPTCTWRHMTTGEYEDFFDLVDEREPPPLPEVPELPTDREPTEEEVEAHRRASEELDAEVERRRVAAEAEARRRAQPSTITSTELGEEKPHRAFSATCPGTGFFVRFIADTTDEDELLFSLEDIVEARIEAPIPDINPPVDVGGVVNLGMWMAIAPQDPIPNITAEAGPHWVTVSPRHTSVTFTMGDGSPPIVCTGTGDPIPDSEIDNAAASPICGHTYSQSSFDDAPYQLEIGTTWSIPYTSSSGSGDIGPYTRTETFAYDVDEIQTVGTS</sequence>
<evidence type="ECO:0000256" key="1">
    <source>
        <dbReference type="SAM" id="MobiDB-lite"/>
    </source>
</evidence>
<accession>A0A6C7EC10</accession>
<dbReference type="RefSeq" id="WP_015443167.1">
    <property type="nucleotide sequence ID" value="NC_020520.1"/>
</dbReference>
<dbReference type="OrthoDB" id="3742379at2"/>
<reference evidence="2 3" key="1">
    <citation type="journal article" date="2013" name="Int. J. Syst. Evol. Microbiol.">
        <title>Ilumatobacter nonamiense sp. nov. and Ilumatobacter coccineum sp. nov., isolated from seashore sand.</title>
        <authorList>
            <person name="Matsumoto A."/>
            <person name="Kasai H."/>
            <person name="Matsuo Y."/>
            <person name="Shizuri Y."/>
            <person name="Ichikawa N."/>
            <person name="Fujita N."/>
            <person name="Omura S."/>
            <person name="Takahashi Y."/>
        </authorList>
    </citation>
    <scope>NUCLEOTIDE SEQUENCE [LARGE SCALE GENOMIC DNA]</scope>
    <source>
        <strain evidence="3">NBRC 103263 / KCTC 29153 / YM16-304</strain>
    </source>
</reference>
<dbReference type="Proteomes" id="UP000011863">
    <property type="component" value="Chromosome"/>
</dbReference>
<dbReference type="KEGG" id="aym:YM304_36060"/>